<reference evidence="2" key="1">
    <citation type="submission" date="2020-02" db="EMBL/GenBank/DDBJ databases">
        <authorList>
            <person name="Meier V. D."/>
        </authorList>
    </citation>
    <scope>NUCLEOTIDE SEQUENCE</scope>
    <source>
        <strain evidence="2">AVDCRST_MAG39</strain>
    </source>
</reference>
<feature type="compositionally biased region" description="Low complexity" evidence="1">
    <location>
        <begin position="101"/>
        <end position="112"/>
    </location>
</feature>
<feature type="compositionally biased region" description="Basic and acidic residues" evidence="1">
    <location>
        <begin position="34"/>
        <end position="44"/>
    </location>
</feature>
<dbReference type="EMBL" id="CADCVW010000075">
    <property type="protein sequence ID" value="CAA9508969.1"/>
    <property type="molecule type" value="Genomic_DNA"/>
</dbReference>
<feature type="non-terminal residue" evidence="2">
    <location>
        <position position="146"/>
    </location>
</feature>
<gene>
    <name evidence="2" type="ORF">AVDCRST_MAG39-1885</name>
</gene>
<dbReference type="AlphaFoldDB" id="A0A6J4SZ44"/>
<evidence type="ECO:0000256" key="1">
    <source>
        <dbReference type="SAM" id="MobiDB-lite"/>
    </source>
</evidence>
<evidence type="ECO:0000313" key="2">
    <source>
        <dbReference type="EMBL" id="CAA9508969.1"/>
    </source>
</evidence>
<feature type="compositionally biased region" description="Basic residues" evidence="1">
    <location>
        <begin position="12"/>
        <end position="33"/>
    </location>
</feature>
<organism evidence="2">
    <name type="scientific">uncultured Sphingomonadaceae bacterium</name>
    <dbReference type="NCBI Taxonomy" id="169976"/>
    <lineage>
        <taxon>Bacteria</taxon>
        <taxon>Pseudomonadati</taxon>
        <taxon>Pseudomonadota</taxon>
        <taxon>Alphaproteobacteria</taxon>
        <taxon>Sphingomonadales</taxon>
        <taxon>Sphingomonadaceae</taxon>
        <taxon>environmental samples</taxon>
    </lineage>
</organism>
<feature type="region of interest" description="Disordered" evidence="1">
    <location>
        <begin position="1"/>
        <end position="146"/>
    </location>
</feature>
<protein>
    <submittedName>
        <fullName evidence="2">Uncharacterized protein CC_3748</fullName>
    </submittedName>
</protein>
<feature type="compositionally biased region" description="Pro residues" evidence="1">
    <location>
        <begin position="1"/>
        <end position="11"/>
    </location>
</feature>
<feature type="compositionally biased region" description="Basic residues" evidence="1">
    <location>
        <begin position="65"/>
        <end position="100"/>
    </location>
</feature>
<accession>A0A6J4SZ44</accession>
<proteinExistence type="predicted"/>
<name>A0A6J4SZ44_9SPHN</name>
<feature type="non-terminal residue" evidence="2">
    <location>
        <position position="1"/>
    </location>
</feature>
<sequence>AQSAPSPPPCPRCRRPGARRLRRGRRPAARRPRGVADDHHRREQLSVARGAGDPVFRSRGAGGQLRRRDRHRLVRQPGRARRARQGHRDHPRPRPARRRAACGSVAPGVAGRPVGGGPRRGGHRAEAGGNYPYPRPRPAPQRDRRL</sequence>